<dbReference type="PANTHER" id="PTHR47973">
    <property type="entry name" value="CYSTEINE-RICH RECEPTOR-LIKE PROTEIN KINASE 3"/>
    <property type="match status" value="1"/>
</dbReference>
<evidence type="ECO:0000256" key="4">
    <source>
        <dbReference type="ARBA" id="ARBA00022679"/>
    </source>
</evidence>
<dbReference type="SMART" id="SM00220">
    <property type="entry name" value="S_TKc"/>
    <property type="match status" value="1"/>
</dbReference>
<organism evidence="23 24">
    <name type="scientific">Turnera subulata</name>
    <dbReference type="NCBI Taxonomy" id="218843"/>
    <lineage>
        <taxon>Eukaryota</taxon>
        <taxon>Viridiplantae</taxon>
        <taxon>Streptophyta</taxon>
        <taxon>Embryophyta</taxon>
        <taxon>Tracheophyta</taxon>
        <taxon>Spermatophyta</taxon>
        <taxon>Magnoliopsida</taxon>
        <taxon>eudicotyledons</taxon>
        <taxon>Gunneridae</taxon>
        <taxon>Pentapetalae</taxon>
        <taxon>rosids</taxon>
        <taxon>fabids</taxon>
        <taxon>Malpighiales</taxon>
        <taxon>Passifloraceae</taxon>
        <taxon>Turnera</taxon>
    </lineage>
</organism>
<dbReference type="GO" id="GO:0006364">
    <property type="term" value="P:rRNA processing"/>
    <property type="evidence" value="ECO:0007669"/>
    <property type="project" value="UniProtKB-KW"/>
</dbReference>
<dbReference type="InterPro" id="IPR002902">
    <property type="entry name" value="GNK2"/>
</dbReference>
<dbReference type="SUPFAM" id="SSF56112">
    <property type="entry name" value="Protein kinase-like (PK-like)"/>
    <property type="match status" value="2"/>
</dbReference>
<dbReference type="Proteomes" id="UP001141552">
    <property type="component" value="Unassembled WGS sequence"/>
</dbReference>
<dbReference type="SUPFAM" id="SSF55666">
    <property type="entry name" value="Ribonuclease PH domain 2-like"/>
    <property type="match status" value="2"/>
</dbReference>
<feature type="domain" description="Protein kinase" evidence="20">
    <location>
        <begin position="1067"/>
        <end position="1325"/>
    </location>
</feature>
<evidence type="ECO:0000256" key="8">
    <source>
        <dbReference type="ARBA" id="ARBA00022737"/>
    </source>
</evidence>
<keyword evidence="2" id="KW-0723">Serine/threonine-protein kinase</keyword>
<dbReference type="InterPro" id="IPR017441">
    <property type="entry name" value="Protein_kinase_ATP_BS"/>
</dbReference>
<keyword evidence="15" id="KW-0325">Glycoprotein</keyword>
<evidence type="ECO:0000256" key="2">
    <source>
        <dbReference type="ARBA" id="ARBA00022527"/>
    </source>
</evidence>
<evidence type="ECO:0000256" key="16">
    <source>
        <dbReference type="ARBA" id="ARBA00047899"/>
    </source>
</evidence>
<keyword evidence="3" id="KW-0698">rRNA processing</keyword>
<dbReference type="Pfam" id="PF01138">
    <property type="entry name" value="RNase_PH"/>
    <property type="match status" value="1"/>
</dbReference>
<evidence type="ECO:0000313" key="23">
    <source>
        <dbReference type="EMBL" id="KAJ4831495.1"/>
    </source>
</evidence>
<keyword evidence="11" id="KW-0269">Exonuclease</keyword>
<dbReference type="FunFam" id="3.30.430.20:FF:000029">
    <property type="entry name" value="Cysteine-rich receptor-like protein kinase 42"/>
    <property type="match status" value="1"/>
</dbReference>
<dbReference type="FunFam" id="3.30.230.70:FF:000001">
    <property type="entry name" value="Polyribonucleotide nucleotidyltransferase"/>
    <property type="match status" value="1"/>
</dbReference>
<dbReference type="EMBL" id="JAKUCV010005351">
    <property type="protein sequence ID" value="KAJ4831495.1"/>
    <property type="molecule type" value="Genomic_DNA"/>
</dbReference>
<dbReference type="PROSITE" id="PS51473">
    <property type="entry name" value="GNK2"/>
    <property type="match status" value="4"/>
</dbReference>
<dbReference type="Gene3D" id="3.30.230.70">
    <property type="entry name" value="GHMP Kinase, N-terminal domain"/>
    <property type="match status" value="3"/>
</dbReference>
<feature type="domain" description="S1 motif" evidence="21">
    <location>
        <begin position="578"/>
        <end position="629"/>
    </location>
</feature>
<dbReference type="InterPro" id="IPR001245">
    <property type="entry name" value="Ser-Thr/Tyr_kinase_cat_dom"/>
</dbReference>
<dbReference type="Gene3D" id="3.30.200.20">
    <property type="entry name" value="Phosphorylase Kinase, domain 1"/>
    <property type="match status" value="2"/>
</dbReference>
<dbReference type="GO" id="GO:0004674">
    <property type="term" value="F:protein serine/threonine kinase activity"/>
    <property type="evidence" value="ECO:0007669"/>
    <property type="project" value="UniProtKB-KW"/>
</dbReference>
<dbReference type="GO" id="GO:0003723">
    <property type="term" value="F:RNA binding"/>
    <property type="evidence" value="ECO:0007669"/>
    <property type="project" value="UniProtKB-KW"/>
</dbReference>
<dbReference type="FunFam" id="3.30.200.20:FF:000177">
    <property type="entry name" value="Cysteine-rich receptor-like protein kinase 2"/>
    <property type="match status" value="1"/>
</dbReference>
<dbReference type="InterPro" id="IPR003029">
    <property type="entry name" value="S1_domain"/>
</dbReference>
<proteinExistence type="inferred from homology"/>
<dbReference type="Gene3D" id="3.30.430.20">
    <property type="entry name" value="Gnk2 domain, C-X8-C-X2-C motif"/>
    <property type="match status" value="4"/>
</dbReference>
<evidence type="ECO:0000259" key="22">
    <source>
        <dbReference type="PROSITE" id="PS51473"/>
    </source>
</evidence>
<dbReference type="Gene3D" id="1.10.10.400">
    <property type="entry name" value="Polyribonucleotide nucleotidyltransferase, RNA-binding domain"/>
    <property type="match status" value="1"/>
</dbReference>
<dbReference type="FunFam" id="1.10.510.10:FF:001023">
    <property type="entry name" value="Os07g0541700 protein"/>
    <property type="match status" value="1"/>
</dbReference>
<evidence type="ECO:0000256" key="10">
    <source>
        <dbReference type="ARBA" id="ARBA00022777"/>
    </source>
</evidence>
<dbReference type="InterPro" id="IPR008271">
    <property type="entry name" value="Ser/Thr_kinase_AS"/>
</dbReference>
<evidence type="ECO:0000256" key="9">
    <source>
        <dbReference type="ARBA" id="ARBA00022741"/>
    </source>
</evidence>
<dbReference type="CDD" id="cd23509">
    <property type="entry name" value="Gnk2-like"/>
    <property type="match status" value="4"/>
</dbReference>
<keyword evidence="8" id="KW-0677">Repeat</keyword>
<feature type="compositionally biased region" description="Polar residues" evidence="19">
    <location>
        <begin position="1848"/>
        <end position="1860"/>
    </location>
</feature>
<dbReference type="Gene3D" id="2.40.50.140">
    <property type="entry name" value="Nucleic acid-binding proteins"/>
    <property type="match status" value="1"/>
</dbReference>
<evidence type="ECO:0000256" key="11">
    <source>
        <dbReference type="ARBA" id="ARBA00022839"/>
    </source>
</evidence>
<evidence type="ECO:0000259" key="20">
    <source>
        <dbReference type="PROSITE" id="PS50011"/>
    </source>
</evidence>
<keyword evidence="13" id="KW-0694">RNA-binding</keyword>
<dbReference type="InterPro" id="IPR015847">
    <property type="entry name" value="ExoRNase_PH_dom2"/>
</dbReference>
<evidence type="ECO:0000313" key="24">
    <source>
        <dbReference type="Proteomes" id="UP001141552"/>
    </source>
</evidence>
<feature type="domain" description="Gnk2-homologous" evidence="22">
    <location>
        <begin position="1441"/>
        <end position="1547"/>
    </location>
</feature>
<dbReference type="InterPro" id="IPR011009">
    <property type="entry name" value="Kinase-like_dom_sf"/>
</dbReference>
<reference evidence="23" key="1">
    <citation type="submission" date="2022-02" db="EMBL/GenBank/DDBJ databases">
        <authorList>
            <person name="Henning P.M."/>
            <person name="McCubbin A.G."/>
            <person name="Shore J.S."/>
        </authorList>
    </citation>
    <scope>NUCLEOTIDE SEQUENCE</scope>
    <source>
        <strain evidence="23">F60SS</strain>
        <tissue evidence="23">Leaves</tissue>
    </source>
</reference>
<evidence type="ECO:0000256" key="17">
    <source>
        <dbReference type="ARBA" id="ARBA00048679"/>
    </source>
</evidence>
<dbReference type="Pfam" id="PF01657">
    <property type="entry name" value="Stress-antifung"/>
    <property type="match status" value="4"/>
</dbReference>
<evidence type="ECO:0000256" key="6">
    <source>
        <dbReference type="ARBA" id="ARBA00022695"/>
    </source>
</evidence>
<dbReference type="SUPFAM" id="SSF46915">
    <property type="entry name" value="Polynucleotide phosphorylase/guanosine pentaphosphate synthase (PNPase/GPSI), domain 3"/>
    <property type="match status" value="1"/>
</dbReference>
<dbReference type="InterPro" id="IPR015848">
    <property type="entry name" value="PNPase_PH_RNA-bd_bac/org-type"/>
</dbReference>
<keyword evidence="14" id="KW-0675">Receptor</keyword>
<comment type="similarity">
    <text evidence="1">Belongs to the polyribonucleotide nucleotidyltransferase family.</text>
</comment>
<evidence type="ECO:0000256" key="14">
    <source>
        <dbReference type="ARBA" id="ARBA00023170"/>
    </source>
</evidence>
<evidence type="ECO:0000256" key="19">
    <source>
        <dbReference type="SAM" id="MobiDB-lite"/>
    </source>
</evidence>
<dbReference type="Gene3D" id="1.10.510.10">
    <property type="entry name" value="Transferase(Phosphotransferase) domain 1"/>
    <property type="match status" value="3"/>
</dbReference>
<dbReference type="InterPro" id="IPR038408">
    <property type="entry name" value="GNK2_sf"/>
</dbReference>
<evidence type="ECO:0000259" key="21">
    <source>
        <dbReference type="PROSITE" id="PS50126"/>
    </source>
</evidence>
<dbReference type="GO" id="GO:0004527">
    <property type="term" value="F:exonuclease activity"/>
    <property type="evidence" value="ECO:0007669"/>
    <property type="project" value="UniProtKB-KW"/>
</dbReference>
<feature type="region of interest" description="Disordered" evidence="19">
    <location>
        <begin position="640"/>
        <end position="697"/>
    </location>
</feature>
<dbReference type="InterPro" id="IPR036456">
    <property type="entry name" value="PNPase_PH_RNA-bd_sf"/>
</dbReference>
<keyword evidence="5" id="KW-0819">tRNA processing</keyword>
<keyword evidence="24" id="KW-1185">Reference proteome</keyword>
<accession>A0A9Q0J8F5</accession>
<evidence type="ECO:0000256" key="7">
    <source>
        <dbReference type="ARBA" id="ARBA00022729"/>
    </source>
</evidence>
<dbReference type="PROSITE" id="PS00107">
    <property type="entry name" value="PROTEIN_KINASE_ATP"/>
    <property type="match status" value="1"/>
</dbReference>
<dbReference type="SUPFAM" id="SSF54211">
    <property type="entry name" value="Ribosomal protein S5 domain 2-like"/>
    <property type="match status" value="2"/>
</dbReference>
<keyword evidence="7" id="KW-0732">Signal</keyword>
<dbReference type="InterPro" id="IPR027408">
    <property type="entry name" value="PNPase/RNase_PH_dom_sf"/>
</dbReference>
<evidence type="ECO:0000256" key="13">
    <source>
        <dbReference type="ARBA" id="ARBA00022884"/>
    </source>
</evidence>
<dbReference type="InterPro" id="IPR052059">
    <property type="entry name" value="CR_Ser/Thr_kinase"/>
</dbReference>
<dbReference type="OrthoDB" id="437922at2759"/>
<dbReference type="InterPro" id="IPR000719">
    <property type="entry name" value="Prot_kinase_dom"/>
</dbReference>
<name>A0A9Q0J8F5_9ROSI</name>
<feature type="domain" description="Gnk2-homologous" evidence="22">
    <location>
        <begin position="928"/>
        <end position="1030"/>
    </location>
</feature>
<evidence type="ECO:0000256" key="18">
    <source>
        <dbReference type="PROSITE-ProRule" id="PRU10141"/>
    </source>
</evidence>
<evidence type="ECO:0000256" key="15">
    <source>
        <dbReference type="ARBA" id="ARBA00023180"/>
    </source>
</evidence>
<comment type="catalytic activity">
    <reaction evidence="16">
        <text>L-threonyl-[protein] + ATP = O-phospho-L-threonyl-[protein] + ADP + H(+)</text>
        <dbReference type="Rhea" id="RHEA:46608"/>
        <dbReference type="Rhea" id="RHEA-COMP:11060"/>
        <dbReference type="Rhea" id="RHEA-COMP:11605"/>
        <dbReference type="ChEBI" id="CHEBI:15378"/>
        <dbReference type="ChEBI" id="CHEBI:30013"/>
        <dbReference type="ChEBI" id="CHEBI:30616"/>
        <dbReference type="ChEBI" id="CHEBI:61977"/>
        <dbReference type="ChEBI" id="CHEBI:456216"/>
        <dbReference type="EC" id="2.7.11.1"/>
    </reaction>
</comment>
<keyword evidence="11" id="KW-0378">Hydrolase</keyword>
<dbReference type="PROSITE" id="PS50011">
    <property type="entry name" value="PROTEIN_KINASE_DOM"/>
    <property type="match status" value="2"/>
</dbReference>
<evidence type="ECO:0000256" key="1">
    <source>
        <dbReference type="ARBA" id="ARBA00007404"/>
    </source>
</evidence>
<evidence type="ECO:0000256" key="3">
    <source>
        <dbReference type="ARBA" id="ARBA00022552"/>
    </source>
</evidence>
<feature type="domain" description="Protein kinase" evidence="20">
    <location>
        <begin position="1589"/>
        <end position="1860"/>
    </location>
</feature>
<keyword evidence="4" id="KW-0808">Transferase</keyword>
<dbReference type="SUPFAM" id="SSF50249">
    <property type="entry name" value="Nucleic acid-binding proteins"/>
    <property type="match status" value="2"/>
</dbReference>
<sequence>MSSIATRANPLLNKLPNFLTWRSLGFRTVCSGRLGFATSDPDHTPPPASAGTKFLETFTEEFEIGSRLITLETGKIARFANGAVVLGMEDTRVLSTVTSSNGDGARDFLPLTVDYQEKQFAQGVIPNTFMRREGAPKERELLCGRLIDRPIRPLFPAGFYHEVQVMASVLSSDGKQDPDVMAANATSAALMLSDIPWGGPIGVIRIGRICGKFVVNPTMDELSLSDLNLVYACTKDKTLMIDVQAREISEKDLEAGLSLAHPEAVKYLEPQIRLAAKAGKHKKEYKLSMLSERTLEKVSSLAEAEIEAVFTDPSYGKFERGEALDKITQDVRRTLEEECDEESLKVLPKAVDTKGSELMEDVLMKSGLCIVRLVLCTVTLGAPGDAQRLESLVGPPTKRFMLHYSFPPYSINEVGKRVGLNRREEPLPRKPCSLFYLLKMIFHILSALIQKSWHLMVQHRWQLFVEGLEDHLGDMDFKIAGTRKGVTAIQLDIKPAGIPLDIICECLEHALKGRLQILDHMEREISAPRTQDDKNSPRIGARLSVGDGTLTVVAKNQTVMDKAQEKIDFIIGREIEVGGIYRGIVTSIKEYGAFVEFNGGQQGLLHISELSHEPQLSLRCIGQDVRGNIKLSLKATLTREASKSNTVDDESTPAVEESHDVWGSNSSVSDSQDEKPAVDELPVDRSVGNPSTSSVPSFLIRSAEECEEEEKSVRVTQVPKRSTRSLQASKWSTKRTDHSTNDDADADAISYSAGLSDKKAEAENSMSAKNLKLGTKVTAKVYQVREHGLVLDLGGGIRGIYRFDEDDSMTDFQKGEELLVKIDLVARICTKVLVQNATNYFQSYADMADEMADEMFRNKFAFEDMGEPPNRLHVLAQCMDDLGEDECALCFNQISTLIPGCFPNTGGRVYFDGCFIRAENYSFYTEATGPEDTKICSTDVNTRKEFSVAVNKVLDMIKVSAPTARGFAMMHGSSRGIEAYGMGSCWKTLDQDLCSTCLSEAATSALSCLPSIEGRVLNAGCFLRYAQFSFVNNHKHEQVVGEDLVLKEKLKLLQFKYATLETATENFNEARRLGRGGFGEVYKGNLRDGREIAVKRLFVTGKNRVTEICNEIEIISRAQHRNLVRFFGCCFTSIDSFLVYEYLANKSLDLILFGKSSTLATATLVSTLYAKGTCFDLKLFGTWKEDPVNKKELDWKKSGYMAPEYIAKGQLTEKVDVYSFGVLVIEIVTGVTNNKYKPEATSYESQVTSVKAPCLAWKHFQSNTTQEIIDKSIEIEDIEEIKRVVHIGLLCTQESPNLRPSMTQVVQMLRRKDIELPEPSIPPFVDEYMELHKAGHYCGSAKPPPSISASFIPTFVKEMEQLSQLITTSHFATFHLNSAIPMYALAQCHQDLSQTDCLLCFANSRTKLPRCLSSISARIYFDGCFLRYDNYSFYQESVSASSDTFKCSNVNASLSFEGDREARKREFVKSVGFAVGNVSSKAVENDGFGVAEVKGVYALAQCWDSVGKEGCRECLEKAGKAVKSCGEKKEGRAMNAGCYLRYSTEKFYNHGGESGQRQHFSCSQSQQFTPAIRNYPRQKKTLEKATDYFNESRKIGQGGAGSVFIGTLANGQTVAVKRLIFNTRQWVDDFFNEVNLISGIEHKNLVKLLGCSIEGPESLLVYEYVPNKSLDRFLFDKHKSITLNWKQRYHIILGTAEGLAYLHGGSQVRIIHRDIKSSNILLDENFTPKIADFGLVWQLYRSNTLADAVDPCLRDEFPAQEASNVLQIGLLCTQASAALRPSMSQVVEMMANNFCEIPEPNQPPYMKANLLGSESSKRSYSTNSMISNAATRIEASNSSTESSSMHSTGEQSRSAELNHK</sequence>
<gene>
    <name evidence="23" type="ORF">Tsubulata_004727</name>
</gene>
<comment type="caution">
    <text evidence="23">The sequence shown here is derived from an EMBL/GenBank/DDBJ whole genome shotgun (WGS) entry which is preliminary data.</text>
</comment>
<keyword evidence="11" id="KW-0540">Nuclease</keyword>
<feature type="binding site" evidence="18">
    <location>
        <position position="1095"/>
    </location>
    <ligand>
        <name>ATP</name>
        <dbReference type="ChEBI" id="CHEBI:30616"/>
    </ligand>
</feature>
<dbReference type="CDD" id="cd11363">
    <property type="entry name" value="RNase_PH_PNPase_1"/>
    <property type="match status" value="1"/>
</dbReference>
<dbReference type="PROSITE" id="PS50126">
    <property type="entry name" value="S1"/>
    <property type="match status" value="2"/>
</dbReference>
<keyword evidence="12 18" id="KW-0067">ATP-binding</keyword>
<dbReference type="Pfam" id="PF03726">
    <property type="entry name" value="PNPase"/>
    <property type="match status" value="1"/>
</dbReference>
<dbReference type="GO" id="GO:0016779">
    <property type="term" value="F:nucleotidyltransferase activity"/>
    <property type="evidence" value="ECO:0007669"/>
    <property type="project" value="UniProtKB-KW"/>
</dbReference>
<dbReference type="Pfam" id="PF03725">
    <property type="entry name" value="RNase_PH_C"/>
    <property type="match status" value="1"/>
</dbReference>
<dbReference type="GO" id="GO:0008033">
    <property type="term" value="P:tRNA processing"/>
    <property type="evidence" value="ECO:0007669"/>
    <property type="project" value="UniProtKB-KW"/>
</dbReference>
<keyword evidence="10" id="KW-0418">Kinase</keyword>
<feature type="domain" description="Gnk2-homologous" evidence="22">
    <location>
        <begin position="822"/>
        <end position="923"/>
    </location>
</feature>
<feature type="region of interest" description="Disordered" evidence="19">
    <location>
        <begin position="1831"/>
        <end position="1860"/>
    </location>
</feature>
<protein>
    <submittedName>
        <fullName evidence="23">Uncharacterized protein</fullName>
    </submittedName>
</protein>
<dbReference type="SMART" id="SM00316">
    <property type="entry name" value="S1"/>
    <property type="match status" value="2"/>
</dbReference>
<dbReference type="InterPro" id="IPR012340">
    <property type="entry name" value="NA-bd_OB-fold"/>
</dbReference>
<dbReference type="GO" id="GO:0005524">
    <property type="term" value="F:ATP binding"/>
    <property type="evidence" value="ECO:0007669"/>
    <property type="project" value="UniProtKB-UniRule"/>
</dbReference>
<keyword evidence="6" id="KW-0548">Nucleotidyltransferase</keyword>
<feature type="compositionally biased region" description="Low complexity" evidence="19">
    <location>
        <begin position="1836"/>
        <end position="1847"/>
    </location>
</feature>
<dbReference type="FunFam" id="3.30.200.20:FF:000162">
    <property type="entry name" value="Adenine nucleotide alpha hydrolase-like domain kinase"/>
    <property type="match status" value="1"/>
</dbReference>
<keyword evidence="9 18" id="KW-0547">Nucleotide-binding</keyword>
<reference evidence="23" key="2">
    <citation type="journal article" date="2023" name="Plants (Basel)">
        <title>Annotation of the Turnera subulata (Passifloraceae) Draft Genome Reveals the S-Locus Evolved after the Divergence of Turneroideae from Passifloroideae in a Stepwise Manner.</title>
        <authorList>
            <person name="Henning P.M."/>
            <person name="Roalson E.H."/>
            <person name="Mir W."/>
            <person name="McCubbin A.G."/>
            <person name="Shore J.S."/>
        </authorList>
    </citation>
    <scope>NUCLEOTIDE SEQUENCE</scope>
    <source>
        <strain evidence="23">F60SS</strain>
    </source>
</reference>
<evidence type="ECO:0000256" key="12">
    <source>
        <dbReference type="ARBA" id="ARBA00022840"/>
    </source>
</evidence>
<dbReference type="InterPro" id="IPR036345">
    <property type="entry name" value="ExoRNase_PH_dom2_sf"/>
</dbReference>
<feature type="region of interest" description="Disordered" evidence="19">
    <location>
        <begin position="709"/>
        <end position="745"/>
    </location>
</feature>
<feature type="domain" description="Gnk2-homologous" evidence="22">
    <location>
        <begin position="1333"/>
        <end position="1433"/>
    </location>
</feature>
<dbReference type="Pfam" id="PF00575">
    <property type="entry name" value="S1"/>
    <property type="match status" value="1"/>
</dbReference>
<dbReference type="InterPro" id="IPR001247">
    <property type="entry name" value="ExoRNase_PH_dom1"/>
</dbReference>
<dbReference type="InterPro" id="IPR020568">
    <property type="entry name" value="Ribosomal_Su5_D2-typ_SF"/>
</dbReference>
<dbReference type="Pfam" id="PF07714">
    <property type="entry name" value="PK_Tyr_Ser-Thr"/>
    <property type="match status" value="3"/>
</dbReference>
<dbReference type="FunFam" id="3.30.430.20:FF:000015">
    <property type="entry name" value="Cysteine-rich receptor-like protein kinase 3"/>
    <property type="match status" value="1"/>
</dbReference>
<feature type="domain" description="S1 motif" evidence="21">
    <location>
        <begin position="774"/>
        <end position="822"/>
    </location>
</feature>
<evidence type="ECO:0000256" key="5">
    <source>
        <dbReference type="ARBA" id="ARBA00022694"/>
    </source>
</evidence>
<comment type="catalytic activity">
    <reaction evidence="17">
        <text>L-seryl-[protein] + ATP = O-phospho-L-seryl-[protein] + ADP + H(+)</text>
        <dbReference type="Rhea" id="RHEA:17989"/>
        <dbReference type="Rhea" id="RHEA-COMP:9863"/>
        <dbReference type="Rhea" id="RHEA-COMP:11604"/>
        <dbReference type="ChEBI" id="CHEBI:15378"/>
        <dbReference type="ChEBI" id="CHEBI:29999"/>
        <dbReference type="ChEBI" id="CHEBI:30616"/>
        <dbReference type="ChEBI" id="CHEBI:83421"/>
        <dbReference type="ChEBI" id="CHEBI:456216"/>
        <dbReference type="EC" id="2.7.11.1"/>
    </reaction>
</comment>
<dbReference type="PROSITE" id="PS00108">
    <property type="entry name" value="PROTEIN_KINASE_ST"/>
    <property type="match status" value="1"/>
</dbReference>